<dbReference type="EMBL" id="CH471102">
    <property type="protein sequence ID" value="EAX08014.1"/>
    <property type="molecule type" value="Genomic_DNA"/>
</dbReference>
<accession>Q8NB94</accession>
<gene>
    <name evidence="3" type="ORF">hCG_1815023</name>
</gene>
<feature type="region of interest" description="Disordered" evidence="1">
    <location>
        <begin position="52"/>
        <end position="103"/>
    </location>
</feature>
<evidence type="ECO:0000256" key="1">
    <source>
        <dbReference type="SAM" id="MobiDB-lite"/>
    </source>
</evidence>
<reference evidence="2" key="2">
    <citation type="journal article" date="2004" name="Nat. Genet.">
        <title>Complete sequencing and characterization of 21,243 full-length human cDNAs.</title>
        <authorList>
            <person name="Ota T."/>
            <person name="Suzuki Y."/>
            <person name="Nishikawa T."/>
            <person name="Otsuki T."/>
            <person name="Sugiyama T."/>
            <person name="Irie R."/>
            <person name="Wakamatsu A."/>
            <person name="Hayashi K."/>
            <person name="Sato H."/>
            <person name="Nagai K."/>
            <person name="Kimura K."/>
            <person name="Makita H."/>
            <person name="Sekine M."/>
            <person name="Obayashi M."/>
            <person name="Nishi T."/>
            <person name="Shibahara T."/>
            <person name="Tanaka T."/>
            <person name="Ishii S."/>
            <person name="Yamamoto J."/>
            <person name="Saito K."/>
            <person name="Kawai Y."/>
            <person name="Isono Y."/>
            <person name="Nakamura Y."/>
            <person name="Nagahari K."/>
            <person name="Murakami K."/>
            <person name="Yasuda T."/>
            <person name="Iwayanagi T."/>
            <person name="Wagatsuma M."/>
            <person name="Shiratori A."/>
            <person name="Sudo H."/>
            <person name="Hosoiri T."/>
            <person name="Kaku Y."/>
            <person name="Kodaira H."/>
            <person name="Kondo H."/>
            <person name="Sugawara M."/>
            <person name="Takahashi M."/>
            <person name="Kanda K."/>
            <person name="Yokoi T."/>
            <person name="Furuya T."/>
            <person name="Kikkawa E."/>
            <person name="Omura Y."/>
            <person name="Abe K."/>
            <person name="Kamihara K."/>
            <person name="Katsuta N."/>
            <person name="Sato K."/>
            <person name="Tanikawa M."/>
            <person name="Yamazaki M."/>
            <person name="Ninomiya K."/>
            <person name="Ishibashi T."/>
            <person name="Yamashita H."/>
            <person name="Murakawa K."/>
            <person name="Fujimori K."/>
            <person name="Tanai H."/>
            <person name="Kimata M."/>
            <person name="Watanabe M."/>
            <person name="Hiraoka S."/>
            <person name="Chiba Y."/>
            <person name="Ishida S."/>
            <person name="Ono Y."/>
            <person name="Takiguchi S."/>
            <person name="Watanabe S."/>
            <person name="Yosida M."/>
            <person name="Hotuta T."/>
            <person name="Kusano J."/>
            <person name="Kanehori K."/>
            <person name="Takahashi-Fujii A."/>
            <person name="Hara H."/>
            <person name="Tanase T."/>
            <person name="Nomura Y."/>
            <person name="Togiya S."/>
            <person name="Komai F."/>
            <person name="Hara R."/>
            <person name="Takeuchi K."/>
            <person name="Arita M."/>
            <person name="Imose N."/>
            <person name="Musashino K."/>
            <person name="Yuuki H."/>
            <person name="Oshima A."/>
            <person name="Sasaki N."/>
            <person name="Aotsuka S."/>
            <person name="Yoshikawa Y."/>
            <person name="Matsunawa H."/>
            <person name="Ichihara T."/>
            <person name="Shiohata N."/>
            <person name="Sano S."/>
            <person name="Moriya S."/>
            <person name="Momiyama H."/>
            <person name="Satoh N."/>
            <person name="Takami S."/>
            <person name="Terashima Y."/>
            <person name="Suzuki O."/>
            <person name="Nakagawa S."/>
            <person name="Senoh A."/>
            <person name="Mizoguchi H."/>
            <person name="Goto Y."/>
            <person name="Shimizu F."/>
            <person name="Wakebe H."/>
            <person name="Hishigaki H."/>
            <person name="Watanabe T."/>
            <person name="Sugiyama A."/>
            <person name="Takemoto M."/>
            <person name="Kawakami B."/>
            <person name="Yamazaki M."/>
            <person name="Watanabe K."/>
            <person name="Kumagai A."/>
            <person name="Itakura S."/>
            <person name="Fukuzumi Y."/>
            <person name="Fujimori Y."/>
            <person name="Komiyama M."/>
            <person name="Tashiro H."/>
            <person name="Tanigami A."/>
            <person name="Fujiwara T."/>
            <person name="Ono T."/>
            <person name="Yamada K."/>
            <person name="Fujii Y."/>
            <person name="Ozaki K."/>
            <person name="Hirao M."/>
            <person name="Ohmori Y."/>
            <person name="Kawabata A."/>
            <person name="Hikiji T."/>
            <person name="Kobatake N."/>
            <person name="Inagaki H."/>
            <person name="Ikema Y."/>
            <person name="Okamoto S."/>
            <person name="Okitani R."/>
            <person name="Kawakami T."/>
            <person name="Noguchi S."/>
            <person name="Itoh T."/>
            <person name="Shigeta K."/>
            <person name="Senba T."/>
            <person name="Matsumura K."/>
            <person name="Nakajima Y."/>
            <person name="Mizuno T."/>
            <person name="Morinaga M."/>
            <person name="Sasaki M."/>
            <person name="Togashi T."/>
            <person name="Oyama M."/>
            <person name="Hata H."/>
            <person name="Watanabe M."/>
            <person name="Komatsu T."/>
            <person name="Mizushima-Sugano J."/>
            <person name="Satoh T."/>
            <person name="Shirai Y."/>
            <person name="Takahashi Y."/>
            <person name="Nakagawa K."/>
            <person name="Okumura K."/>
            <person name="Nagase T."/>
            <person name="Nomura N."/>
            <person name="Kikuchi H."/>
            <person name="Masuho Y."/>
            <person name="Yamashita R."/>
            <person name="Nakai K."/>
            <person name="Yada T."/>
            <person name="Nakamura Y."/>
            <person name="Ohara O."/>
            <person name="Isogai T."/>
            <person name="Sugano S."/>
        </authorList>
    </citation>
    <scope>NUCLEOTIDE SEQUENCE</scope>
    <source>
        <tissue evidence="2">Brain</tissue>
    </source>
</reference>
<feature type="region of interest" description="Disordered" evidence="1">
    <location>
        <begin position="1"/>
        <end position="36"/>
    </location>
</feature>
<sequence>MTPPGTSYPSQTPVQPAPDVDYDSATSAGSEVGVSPSCRRVWAAPLQTSCAPWAAPHLHPHPRGSAPKAAASGEARSPRSSWWGERRRPSEDALGTWERKEGREEGKGAVDVFDVCALMEATNIEKTGLAEAARTLLLASARVKARANRGLSGCPKGADTWFSTGTQNSHRGRKMRSLCLPVGKRDIQK</sequence>
<proteinExistence type="evidence at transcript level"/>
<dbReference type="AlphaFoldDB" id="Q8NB94"/>
<feature type="compositionally biased region" description="Polar residues" evidence="1">
    <location>
        <begin position="1"/>
        <end position="14"/>
    </location>
</feature>
<protein>
    <submittedName>
        <fullName evidence="3">HCG1815023</fullName>
    </submittedName>
    <submittedName>
        <fullName evidence="2">cDNA FLJ34047 fis, clone FCBBF3000001</fullName>
    </submittedName>
</protein>
<reference evidence="3" key="1">
    <citation type="journal article" date="2001" name="Science">
        <title>The sequence of the human genome.</title>
        <authorList>
            <person name="Venter J.C."/>
            <person name="Adams M.D."/>
            <person name="Myers E.W."/>
            <person name="Li P.W."/>
            <person name="Mural R.J."/>
            <person name="Sutton G.G."/>
            <person name="Smith H.O."/>
            <person name="Yandell M."/>
            <person name="Evans C.A."/>
            <person name="Holt R.A."/>
            <person name="Gocayne J.D."/>
            <person name="Amanatides P."/>
            <person name="Ballew R.M."/>
            <person name="Huson D.H."/>
            <person name="Wortman J.R."/>
            <person name="Zhang Q."/>
            <person name="Kodira C.D."/>
            <person name="Zheng X.H."/>
            <person name="Chen L."/>
            <person name="Skupski M."/>
            <person name="Subramanian G."/>
            <person name="Thomas P.D."/>
            <person name="Zhang J."/>
            <person name="Gabor Miklos G.L."/>
            <person name="Nelson C."/>
            <person name="Broder S."/>
            <person name="Clark A.G."/>
            <person name="Nadeau J."/>
            <person name="McKusick V.A."/>
            <person name="Zinder N."/>
            <person name="Levine A.J."/>
            <person name="Roberts R.J."/>
            <person name="Simon M."/>
            <person name="Slayman C."/>
            <person name="Hunkapiller M."/>
            <person name="Bolanos R."/>
            <person name="Delcher A."/>
            <person name="Dew I."/>
            <person name="Fasulo D."/>
            <person name="Flanigan M."/>
            <person name="Florea L."/>
            <person name="Halpern A."/>
            <person name="Hannenhalli S."/>
            <person name="Kravitz S."/>
            <person name="Levy S."/>
            <person name="Mobarry C."/>
            <person name="Reinert K."/>
            <person name="Remington K."/>
            <person name="Abu-Threideh J."/>
            <person name="Beasley E."/>
            <person name="Biddick K."/>
            <person name="Bonazzi V."/>
            <person name="Brandon R."/>
            <person name="Cargill M."/>
            <person name="Chandramouliswaran I."/>
            <person name="Charlab R."/>
            <person name="Chaturvedi K."/>
            <person name="Deng Z."/>
            <person name="Di Francesco V."/>
            <person name="Dunn P."/>
            <person name="Eilbeck K."/>
            <person name="Evangelista C."/>
            <person name="Gabrielian A.E."/>
            <person name="Gan W."/>
            <person name="Ge W."/>
            <person name="Gong F."/>
            <person name="Gu Z."/>
            <person name="Guan P."/>
            <person name="Heiman T.J."/>
            <person name="Higgins M.E."/>
            <person name="Ji R.R."/>
            <person name="Ke Z."/>
            <person name="Ketchum K.A."/>
            <person name="Lai Z."/>
            <person name="Lei Y."/>
            <person name="Li Z."/>
            <person name="Li J."/>
            <person name="Liang Y."/>
            <person name="Lin X."/>
            <person name="Lu F."/>
            <person name="Merkulov G.V."/>
            <person name="Milshina N."/>
            <person name="Moore H.M."/>
            <person name="Naik A.K."/>
            <person name="Narayan V.A."/>
            <person name="Neelam B."/>
            <person name="Nusskern D."/>
            <person name="Rusch D.B."/>
            <person name="Salzberg S."/>
            <person name="Shao W."/>
            <person name="Shue B."/>
            <person name="Sun J."/>
            <person name="Wang Z."/>
            <person name="Wang A."/>
            <person name="Wang X."/>
            <person name="Wang J."/>
            <person name="Wei M."/>
            <person name="Wides R."/>
            <person name="Xiao C."/>
            <person name="Yan C."/>
            <person name="Yao A."/>
            <person name="Ye J."/>
            <person name="Zhan M."/>
            <person name="Zhang W."/>
            <person name="Zhang H."/>
            <person name="Zhao Q."/>
            <person name="Zheng L."/>
            <person name="Zhong F."/>
            <person name="Zhong W."/>
            <person name="Zhu S."/>
            <person name="Zhao S."/>
            <person name="Gilbert D."/>
            <person name="Baumhueter S."/>
            <person name="Spier G."/>
            <person name="Carter C."/>
            <person name="Cravchik A."/>
            <person name="Woodage T."/>
            <person name="Ali F."/>
            <person name="An H."/>
            <person name="Awe A."/>
            <person name="Baldwin D."/>
            <person name="Baden H."/>
            <person name="Barnstead M."/>
            <person name="Barrow I."/>
            <person name="Beeson K."/>
            <person name="Busam D."/>
            <person name="Carver A."/>
            <person name="Center A."/>
            <person name="Cheng M.L."/>
            <person name="Curry L."/>
            <person name="Danaher S."/>
            <person name="Davenport L."/>
            <person name="Desilets R."/>
            <person name="Dietz S."/>
            <person name="Dodson K."/>
            <person name="Doup L."/>
            <person name="Ferriera S."/>
            <person name="Garg N."/>
            <person name="Gluecksmann A."/>
            <person name="Hart B."/>
            <person name="Haynes J."/>
            <person name="Haynes C."/>
            <person name="Heiner C."/>
            <person name="Hladun S."/>
            <person name="Hostin D."/>
            <person name="Houck J."/>
            <person name="Howland T."/>
            <person name="Ibegwam C."/>
            <person name="Johnson J."/>
            <person name="Kalush F."/>
            <person name="Kline L."/>
            <person name="Koduru S."/>
            <person name="Love A."/>
            <person name="Mann F."/>
            <person name="May D."/>
            <person name="McCawley S."/>
            <person name="McIntosh T."/>
            <person name="McMullen I."/>
            <person name="Moy M."/>
            <person name="Moy L."/>
            <person name="Murphy B."/>
            <person name="Nelson K."/>
            <person name="Pfannkoch C."/>
            <person name="Pratts E."/>
            <person name="Puri V."/>
            <person name="Qureshi H."/>
            <person name="Reardon M."/>
            <person name="Rodriguez R."/>
            <person name="Rogers Y.H."/>
            <person name="Romblad D."/>
            <person name="Ruhfel B."/>
            <person name="Scott R."/>
            <person name="Sitter C."/>
            <person name="Smallwood M."/>
            <person name="Stewart E."/>
            <person name="Strong R."/>
            <person name="Suh E."/>
            <person name="Thomas R."/>
            <person name="Tint N.N."/>
            <person name="Tse S."/>
            <person name="Vech C."/>
            <person name="Wang G."/>
            <person name="Wetter J."/>
            <person name="Williams S."/>
            <person name="Williams M."/>
            <person name="Windsor S."/>
            <person name="Winn-Deen E."/>
            <person name="Wolfe K."/>
            <person name="Zaveri J."/>
            <person name="Zaveri K."/>
            <person name="Abril J.F."/>
            <person name="Guigo R."/>
            <person name="Campbell M.J."/>
            <person name="Sjolander K.V."/>
            <person name="Karlak B."/>
            <person name="Kejariwal A."/>
            <person name="Mi H."/>
            <person name="Lazareva B."/>
            <person name="Hatton T."/>
            <person name="Narechania A."/>
            <person name="Diemer K."/>
            <person name="Muruganujan A."/>
            <person name="Guo N."/>
            <person name="Sato S."/>
            <person name="Bafna V."/>
            <person name="Istrail S."/>
            <person name="Lippert R."/>
            <person name="Schwartz R."/>
            <person name="Walenz B."/>
            <person name="Yooseph S."/>
            <person name="Allen D."/>
            <person name="Basu A."/>
            <person name="Baxendale J."/>
            <person name="Blick L."/>
            <person name="Caminha M."/>
            <person name="Carnes-Stine J."/>
            <person name="Caulk P."/>
            <person name="Chiang Y.H."/>
            <person name="Coyne M."/>
            <person name="Dahlke C."/>
            <person name="Mays A."/>
            <person name="Dombroski M."/>
            <person name="Donnelly M."/>
            <person name="Ely D."/>
            <person name="Esparham S."/>
            <person name="Fosler C."/>
            <person name="Gire H."/>
            <person name="Glanowski S."/>
            <person name="Glasser K."/>
            <person name="Glodek A."/>
            <person name="Gorokhov M."/>
            <person name="Graham K."/>
            <person name="Gropman B."/>
            <person name="Harris M."/>
            <person name="Heil J."/>
            <person name="Henderson S."/>
            <person name="Hoover J."/>
            <person name="Jennings D."/>
            <person name="Jordan C."/>
            <person name="Jordan J."/>
            <person name="Kasha J."/>
            <person name="Kagan L."/>
            <person name="Kraft C."/>
            <person name="Levitsky A."/>
            <person name="Lewis M."/>
            <person name="Liu X."/>
            <person name="Lopez J."/>
            <person name="Ma D."/>
            <person name="Majoros W."/>
            <person name="McDaniel J."/>
            <person name="Murphy S."/>
            <person name="Newman M."/>
            <person name="Nguyen T."/>
            <person name="Nguyen N."/>
            <person name="Nodell M."/>
            <person name="Pan S."/>
            <person name="Peck J."/>
            <person name="Peterson M."/>
            <person name="Rowe W."/>
            <person name="Sanders R."/>
            <person name="Scott J."/>
            <person name="Simpson M."/>
            <person name="Smith T."/>
            <person name="Sprague A."/>
            <person name="Stockwell T."/>
            <person name="Turner R."/>
            <person name="Venter E."/>
            <person name="Wang M."/>
            <person name="Wen M."/>
            <person name="Wu D."/>
            <person name="Wu M."/>
            <person name="Xia A."/>
            <person name="Zandieh A."/>
            <person name="Zhu X."/>
        </authorList>
    </citation>
    <scope>NUCLEOTIDE SEQUENCE</scope>
</reference>
<evidence type="ECO:0000313" key="2">
    <source>
        <dbReference type="EMBL" id="BAC03647.1"/>
    </source>
</evidence>
<organism evidence="2">
    <name type="scientific">Homo sapiens</name>
    <name type="common">Human</name>
    <dbReference type="NCBI Taxonomy" id="9606"/>
    <lineage>
        <taxon>Eukaryota</taxon>
        <taxon>Metazoa</taxon>
        <taxon>Chordata</taxon>
        <taxon>Craniata</taxon>
        <taxon>Vertebrata</taxon>
        <taxon>Euteleostomi</taxon>
        <taxon>Mammalia</taxon>
        <taxon>Eutheria</taxon>
        <taxon>Euarchontoglires</taxon>
        <taxon>Primates</taxon>
        <taxon>Haplorrhini</taxon>
        <taxon>Catarrhini</taxon>
        <taxon>Hominidae</taxon>
        <taxon>Homo</taxon>
    </lineage>
</organism>
<reference evidence="3" key="3">
    <citation type="submission" date="2005-09" db="EMBL/GenBank/DDBJ databases">
        <authorList>
            <person name="Mural R.J."/>
            <person name="Istrail S."/>
            <person name="Sutton G."/>
            <person name="Florea L."/>
            <person name="Halpern A.L."/>
            <person name="Mobarry C.M."/>
            <person name="Lippert R."/>
            <person name="Walenz B."/>
            <person name="Shatkay H."/>
            <person name="Dew I."/>
            <person name="Miller J.R."/>
            <person name="Flanigan M.J."/>
            <person name="Edwards N.J."/>
            <person name="Bolanos R."/>
            <person name="Fasulo D."/>
            <person name="Halldorsson B.V."/>
            <person name="Hannenhalli S."/>
            <person name="Turner R."/>
            <person name="Yooseph S."/>
            <person name="Lu F."/>
            <person name="Nusskern D.R."/>
            <person name="Shue B.C."/>
            <person name="Zheng X.H."/>
            <person name="Zhong F."/>
            <person name="Delcher A.L."/>
            <person name="Huson D.H."/>
            <person name="Kravitz S.A."/>
            <person name="Mouchard L."/>
            <person name="Reinert K."/>
            <person name="Remington K.A."/>
            <person name="Clark A.G."/>
            <person name="Waterman M.S."/>
            <person name="Eichler E.E."/>
            <person name="Adams M.D."/>
            <person name="Hunkapiller M.W."/>
            <person name="Myers E.W."/>
            <person name="Venter J.C."/>
        </authorList>
    </citation>
    <scope>NUCLEOTIDE SEQUENCE</scope>
</reference>
<evidence type="ECO:0000313" key="3">
    <source>
        <dbReference type="EMBL" id="EAX08014.1"/>
    </source>
</evidence>
<feature type="compositionally biased region" description="Basic and acidic residues" evidence="1">
    <location>
        <begin position="84"/>
        <end position="103"/>
    </location>
</feature>
<name>Q8NB94_HUMAN</name>
<dbReference type="EMBL" id="AK091366">
    <property type="protein sequence ID" value="BAC03647.1"/>
    <property type="molecule type" value="mRNA"/>
</dbReference>